<dbReference type="AlphaFoldDB" id="A0A9P6MCY0"/>
<evidence type="ECO:0000313" key="2">
    <source>
        <dbReference type="EMBL" id="KAF9992647.1"/>
    </source>
</evidence>
<dbReference type="Proteomes" id="UP000703661">
    <property type="component" value="Unassembled WGS sequence"/>
</dbReference>
<evidence type="ECO:0000256" key="1">
    <source>
        <dbReference type="SAM" id="MobiDB-lite"/>
    </source>
</evidence>
<name>A0A9P6MCY0_9FUNG</name>
<comment type="caution">
    <text evidence="2">The sequence shown here is derived from an EMBL/GenBank/DDBJ whole genome shotgun (WGS) entry which is preliminary data.</text>
</comment>
<reference evidence="2" key="1">
    <citation type="journal article" date="2020" name="Fungal Divers.">
        <title>Resolving the Mortierellaceae phylogeny through synthesis of multi-gene phylogenetics and phylogenomics.</title>
        <authorList>
            <person name="Vandepol N."/>
            <person name="Liber J."/>
            <person name="Desiro A."/>
            <person name="Na H."/>
            <person name="Kennedy M."/>
            <person name="Barry K."/>
            <person name="Grigoriev I.V."/>
            <person name="Miller A.N."/>
            <person name="O'Donnell K."/>
            <person name="Stajich J.E."/>
            <person name="Bonito G."/>
        </authorList>
    </citation>
    <scope>NUCLEOTIDE SEQUENCE</scope>
    <source>
        <strain evidence="2">NRRL 2769</strain>
    </source>
</reference>
<accession>A0A9P6MCY0</accession>
<dbReference type="EMBL" id="JAAAID010004593">
    <property type="protein sequence ID" value="KAF9992647.1"/>
    <property type="molecule type" value="Genomic_DNA"/>
</dbReference>
<feature type="compositionally biased region" description="Low complexity" evidence="1">
    <location>
        <begin position="178"/>
        <end position="194"/>
    </location>
</feature>
<proteinExistence type="predicted"/>
<keyword evidence="3" id="KW-1185">Reference proteome</keyword>
<feature type="compositionally biased region" description="Basic and acidic residues" evidence="1">
    <location>
        <begin position="153"/>
        <end position="171"/>
    </location>
</feature>
<evidence type="ECO:0000313" key="3">
    <source>
        <dbReference type="Proteomes" id="UP000703661"/>
    </source>
</evidence>
<organism evidence="2 3">
    <name type="scientific">Entomortierella chlamydospora</name>
    <dbReference type="NCBI Taxonomy" id="101097"/>
    <lineage>
        <taxon>Eukaryota</taxon>
        <taxon>Fungi</taxon>
        <taxon>Fungi incertae sedis</taxon>
        <taxon>Mucoromycota</taxon>
        <taxon>Mortierellomycotina</taxon>
        <taxon>Mortierellomycetes</taxon>
        <taxon>Mortierellales</taxon>
        <taxon>Mortierellaceae</taxon>
        <taxon>Entomortierella</taxon>
    </lineage>
</organism>
<protein>
    <submittedName>
        <fullName evidence="2">Uncharacterized protein</fullName>
    </submittedName>
</protein>
<feature type="region of interest" description="Disordered" evidence="1">
    <location>
        <begin position="150"/>
        <end position="194"/>
    </location>
</feature>
<feature type="non-terminal residue" evidence="2">
    <location>
        <position position="1"/>
    </location>
</feature>
<sequence>YKIDEVLAALGGISRKKLTVLGIVSHNDYNKNIYGLGCATNFGIIKSLPDGEISNMVEDYLADPRVIIKNKAEVSFEVSIKVFGYGEQTALPRSEPNTDTLSVDKLKDKFNVAKDQLSQKKKADVEARITTKSASTGVRVSRHKASQQFNRYRVIDKPPSQERQAWKDKVKVTAGAASPQQPTSSTSPRPRYSL</sequence>
<gene>
    <name evidence="2" type="ORF">BGZ80_008459</name>
</gene>
<feature type="non-terminal residue" evidence="2">
    <location>
        <position position="194"/>
    </location>
</feature>